<reference evidence="5 6" key="1">
    <citation type="submission" date="2018-12" db="EMBL/GenBank/DDBJ databases">
        <title>Complete genome of Litorilituus sediminis.</title>
        <authorList>
            <person name="Liu A."/>
            <person name="Rong J."/>
        </authorList>
    </citation>
    <scope>NUCLEOTIDE SEQUENCE [LARGE SCALE GENOMIC DNA]</scope>
    <source>
        <strain evidence="5 6">JCM 17549</strain>
    </source>
</reference>
<keyword evidence="6" id="KW-1185">Reference proteome</keyword>
<dbReference type="EMBL" id="CP034759">
    <property type="protein sequence ID" value="QBG34934.1"/>
    <property type="molecule type" value="Genomic_DNA"/>
</dbReference>
<dbReference type="Proteomes" id="UP000290244">
    <property type="component" value="Chromosome"/>
</dbReference>
<dbReference type="InterPro" id="IPR043129">
    <property type="entry name" value="ATPase_NBD"/>
</dbReference>
<dbReference type="InterPro" id="IPR013126">
    <property type="entry name" value="Hsp_70_fam"/>
</dbReference>
<dbReference type="InterPro" id="IPR018181">
    <property type="entry name" value="Heat_shock_70_CS"/>
</dbReference>
<dbReference type="PRINTS" id="PR00301">
    <property type="entry name" value="HEATSHOCK70"/>
</dbReference>
<dbReference type="InterPro" id="IPR029047">
    <property type="entry name" value="HSP70_peptide-bd_sf"/>
</dbReference>
<dbReference type="AlphaFoldDB" id="A0A4P6P1Q5"/>
<dbReference type="OrthoDB" id="9766019at2"/>
<dbReference type="FunFam" id="3.30.420.40:FF:000144">
    <property type="entry name" value="Molecular chaperone HscC"/>
    <property type="match status" value="1"/>
</dbReference>
<evidence type="ECO:0000313" key="6">
    <source>
        <dbReference type="Proteomes" id="UP000290244"/>
    </source>
</evidence>
<evidence type="ECO:0000256" key="1">
    <source>
        <dbReference type="ARBA" id="ARBA00007381"/>
    </source>
</evidence>
<accession>A0A4P6P1Q5</accession>
<evidence type="ECO:0000313" key="5">
    <source>
        <dbReference type="EMBL" id="QBG34934.1"/>
    </source>
</evidence>
<protein>
    <submittedName>
        <fullName evidence="5">Molecular chaperone HscC</fullName>
    </submittedName>
</protein>
<evidence type="ECO:0000256" key="3">
    <source>
        <dbReference type="ARBA" id="ARBA00022840"/>
    </source>
</evidence>
<dbReference type="Gene3D" id="3.90.640.10">
    <property type="entry name" value="Actin, Chain A, domain 4"/>
    <property type="match status" value="1"/>
</dbReference>
<dbReference type="RefSeq" id="WP_130599614.1">
    <property type="nucleotide sequence ID" value="NZ_CP034759.1"/>
</dbReference>
<sequence>MPVIGIDLGTTNSACCVWKGTDLVQIPNRLNNYLTPSVVTIDDNNNVIVGSTAKQRLISHPINTVAVFKRIMGTEHSLEIGGHSFTAPELSSFILRSLVEDAEAFLGESVTEAIISVPAYFNENQRYATKLAGELAGLTVRRLINEPTAAAMAYGLNDRQQGTFLILDMGGGTFDVSILEFFDGVMEVHASAGDNYLGGEDFVAAMFEQICIDNNFDKKRFSREERQQAFMKLETIKCNIDRDLAHRFQLAYKDETHDLAIEQDWFYRVITPLLRRVQQPIKQALQDANLHPNEIDDVILVGGSTKMQALRSMVSKLFGRIPSSKLDPDLVVSIGAGVQAGLVEKNEALDDIVLTDVCPFTLGTEVLDDFDNPGQMFPIIERNSIVPISVERDLYTSKDNQTAMRVDIYQGEHRQVDKNICLGEINVSVPKDKAGKQPVTVRYSYDMSGLLEVDVKVKSTGKTYNKVILNAPGALTDEQINRAKATLQKLKFHPRNSEKNRVLVARAERIYSSSLGYQREEISQLLSRFEHTLDSQNPREIQRAQVLFCEALDSFDSESWF</sequence>
<dbReference type="SUPFAM" id="SSF100920">
    <property type="entry name" value="Heat shock protein 70kD (HSP70), peptide-binding domain"/>
    <property type="match status" value="1"/>
</dbReference>
<proteinExistence type="inferred from homology"/>
<organism evidence="5 6">
    <name type="scientific">Litorilituus sediminis</name>
    <dbReference type="NCBI Taxonomy" id="718192"/>
    <lineage>
        <taxon>Bacteria</taxon>
        <taxon>Pseudomonadati</taxon>
        <taxon>Pseudomonadota</taxon>
        <taxon>Gammaproteobacteria</taxon>
        <taxon>Alteromonadales</taxon>
        <taxon>Colwelliaceae</taxon>
        <taxon>Litorilituus</taxon>
    </lineage>
</organism>
<name>A0A4P6P1Q5_9GAMM</name>
<dbReference type="Pfam" id="PF00012">
    <property type="entry name" value="HSP70"/>
    <property type="match status" value="2"/>
</dbReference>
<gene>
    <name evidence="5" type="ORF">EMK97_03890</name>
</gene>
<dbReference type="Gene3D" id="2.60.34.10">
    <property type="entry name" value="Substrate Binding Domain Of DNAk, Chain A, domain 1"/>
    <property type="match status" value="1"/>
</dbReference>
<evidence type="ECO:0000256" key="4">
    <source>
        <dbReference type="RuleBase" id="RU003322"/>
    </source>
</evidence>
<dbReference type="GO" id="GO:0140662">
    <property type="term" value="F:ATP-dependent protein folding chaperone"/>
    <property type="evidence" value="ECO:0007669"/>
    <property type="project" value="InterPro"/>
</dbReference>
<dbReference type="Gene3D" id="3.30.420.40">
    <property type="match status" value="2"/>
</dbReference>
<keyword evidence="3 4" id="KW-0067">ATP-binding</keyword>
<dbReference type="PROSITE" id="PS00329">
    <property type="entry name" value="HSP70_2"/>
    <property type="match status" value="1"/>
</dbReference>
<dbReference type="GO" id="GO:0005524">
    <property type="term" value="F:ATP binding"/>
    <property type="evidence" value="ECO:0007669"/>
    <property type="project" value="UniProtKB-KW"/>
</dbReference>
<dbReference type="KEGG" id="lsd:EMK97_03890"/>
<keyword evidence="2 4" id="KW-0547">Nucleotide-binding</keyword>
<dbReference type="PANTHER" id="PTHR19375">
    <property type="entry name" value="HEAT SHOCK PROTEIN 70KDA"/>
    <property type="match status" value="1"/>
</dbReference>
<comment type="similarity">
    <text evidence="1 4">Belongs to the heat shock protein 70 family.</text>
</comment>
<dbReference type="SUPFAM" id="SSF53067">
    <property type="entry name" value="Actin-like ATPase domain"/>
    <property type="match status" value="2"/>
</dbReference>
<dbReference type="PROSITE" id="PS00297">
    <property type="entry name" value="HSP70_1"/>
    <property type="match status" value="1"/>
</dbReference>
<evidence type="ECO:0000256" key="2">
    <source>
        <dbReference type="ARBA" id="ARBA00022741"/>
    </source>
</evidence>